<dbReference type="Proteomes" id="UP000688137">
    <property type="component" value="Unassembled WGS sequence"/>
</dbReference>
<reference evidence="4" key="1">
    <citation type="submission" date="2021-01" db="EMBL/GenBank/DDBJ databases">
        <authorList>
            <consortium name="Genoscope - CEA"/>
            <person name="William W."/>
        </authorList>
    </citation>
    <scope>NUCLEOTIDE SEQUENCE</scope>
</reference>
<dbReference type="AlphaFoldDB" id="A0A8S1LLA2"/>
<dbReference type="EMBL" id="CAJJDM010000034">
    <property type="protein sequence ID" value="CAD8063554.1"/>
    <property type="molecule type" value="Genomic_DNA"/>
</dbReference>
<evidence type="ECO:0000313" key="5">
    <source>
        <dbReference type="Proteomes" id="UP000688137"/>
    </source>
</evidence>
<feature type="compositionally biased region" description="Basic and acidic residues" evidence="2">
    <location>
        <begin position="553"/>
        <end position="571"/>
    </location>
</feature>
<dbReference type="InterPro" id="IPR000253">
    <property type="entry name" value="FHA_dom"/>
</dbReference>
<dbReference type="OMA" id="QQAIWTF"/>
<feature type="coiled-coil region" evidence="1">
    <location>
        <begin position="217"/>
        <end position="244"/>
    </location>
</feature>
<dbReference type="FunFam" id="2.60.200.20:FF:000019">
    <property type="entry name" value="Nuclear inhibitor of protein phosphatase"/>
    <property type="match status" value="1"/>
</dbReference>
<evidence type="ECO:0000256" key="2">
    <source>
        <dbReference type="SAM" id="MobiDB-lite"/>
    </source>
</evidence>
<dbReference type="Pfam" id="PF00498">
    <property type="entry name" value="FHA"/>
    <property type="match status" value="1"/>
</dbReference>
<gene>
    <name evidence="4" type="ORF">PPRIM_AZ9-3.1.T0350023</name>
</gene>
<comment type="caution">
    <text evidence="4">The sequence shown here is derived from an EMBL/GenBank/DDBJ whole genome shotgun (WGS) entry which is preliminary data.</text>
</comment>
<dbReference type="PROSITE" id="PS50006">
    <property type="entry name" value="FHA_DOMAIN"/>
    <property type="match status" value="1"/>
</dbReference>
<organism evidence="4 5">
    <name type="scientific">Paramecium primaurelia</name>
    <dbReference type="NCBI Taxonomy" id="5886"/>
    <lineage>
        <taxon>Eukaryota</taxon>
        <taxon>Sar</taxon>
        <taxon>Alveolata</taxon>
        <taxon>Ciliophora</taxon>
        <taxon>Intramacronucleata</taxon>
        <taxon>Oligohymenophorea</taxon>
        <taxon>Peniculida</taxon>
        <taxon>Parameciidae</taxon>
        <taxon>Paramecium</taxon>
    </lineage>
</organism>
<keyword evidence="1" id="KW-0175">Coiled coil</keyword>
<dbReference type="PANTHER" id="PTHR23308">
    <property type="entry name" value="NUCLEAR INHIBITOR OF PROTEIN PHOSPHATASE-1"/>
    <property type="match status" value="1"/>
</dbReference>
<accession>A0A8S1LLA2</accession>
<dbReference type="SMART" id="SM00240">
    <property type="entry name" value="FHA"/>
    <property type="match status" value="1"/>
</dbReference>
<feature type="coiled-coil region" evidence="1">
    <location>
        <begin position="121"/>
        <end position="148"/>
    </location>
</feature>
<evidence type="ECO:0000313" key="4">
    <source>
        <dbReference type="EMBL" id="CAD8063554.1"/>
    </source>
</evidence>
<dbReference type="InterPro" id="IPR050923">
    <property type="entry name" value="Cell_Proc_Reg/RNA_Proc"/>
</dbReference>
<feature type="domain" description="FHA" evidence="3">
    <location>
        <begin position="45"/>
        <end position="96"/>
    </location>
</feature>
<keyword evidence="5" id="KW-1185">Reference proteome</keyword>
<feature type="compositionally biased region" description="Polar residues" evidence="2">
    <location>
        <begin position="438"/>
        <end position="457"/>
    </location>
</feature>
<sequence>MSTFTLYEDYTPPSWSMRPKLPFYLEVLKNGVLIEQKKIDNKAMYLIGKNEKICDIVLDNPTISRKHAVLQSKNTNEFYLYDLGSTHGTFVNNVKIPTKLFHKLKPYDQLKFGQSIRMYILRCEDLEKEDANIQEQELQKKLDKRNAKREFKTVKEHYLNLLYQNPLYRHMKPRKKEESEIEGIDWGIDDEQEVYRYHQEQEYPLEPELLLQLPGLSEQLIDKINKYSEKLSTYRQQQEELDNLMVKERKNFGLDEQSGRNKCDLETKVQELGSELESLEVGLKFVLFGDRVQKINKFEQQAEVSSEEEDEFYDNTLKKRENTQEVEQVNKEIKVEKTTESYQQLKKRLEQLIEERDLLNNELLNIQRNEEKEIDEEDELDNYMKQTAITIAQQERPKLLDKLKSVIDNLTKVSEQLKFVKPDIKLSFFDDEEDDNPIENSNNTTVQPNQIQQSNDQVKQKKNDNTIEQLKKLKEQAEKEQDEEEDEEMILEKARKYFEKEAEKESQKEKQKFKQLKEQQKVQEILQQYDKEQQELIQQQQKLAPKPKPHPRNYRESEIEKDDYIDITKFQ</sequence>
<feature type="region of interest" description="Disordered" evidence="2">
    <location>
        <begin position="536"/>
        <end position="571"/>
    </location>
</feature>
<feature type="coiled-coil region" evidence="1">
    <location>
        <begin position="335"/>
        <end position="386"/>
    </location>
</feature>
<protein>
    <recommendedName>
        <fullName evidence="3">FHA domain-containing protein</fullName>
    </recommendedName>
</protein>
<feature type="region of interest" description="Disordered" evidence="2">
    <location>
        <begin position="430"/>
        <end position="463"/>
    </location>
</feature>
<evidence type="ECO:0000259" key="3">
    <source>
        <dbReference type="PROSITE" id="PS50006"/>
    </source>
</evidence>
<evidence type="ECO:0000256" key="1">
    <source>
        <dbReference type="SAM" id="Coils"/>
    </source>
</evidence>
<proteinExistence type="predicted"/>
<name>A0A8S1LLA2_PARPR</name>